<dbReference type="PATRIC" id="fig|47853.6.peg.2540"/>
<dbReference type="GO" id="GO:0016747">
    <property type="term" value="F:acyltransferase activity, transferring groups other than amino-acyl groups"/>
    <property type="evidence" value="ECO:0007669"/>
    <property type="project" value="InterPro"/>
</dbReference>
<dbReference type="AlphaFoldDB" id="A0A0D0X963"/>
<sequence length="253" mass="25508">MPSLLSAAGPVVGLVAPTDADLDAAARLLASSVPVGCNGTVAYHANGFRAFLAAALTPPPGLRTVLLRGVHVDGRLVAVADWRLVPPALHLNGIAVDPATRGVGLGGTLLADGLALARELGCDRALLDVSRDNPGARRLYLHAGFADVSHTTWTEVTPAPGGGGVRALDWPAFAAHRAAYGFGDLRVRVGPHSATLRVVGTVLRAPAGPLGGILAGGLAGLLGTSRAYAIEEGTGPAGFAAFARMSRPVPPAA</sequence>
<dbReference type="GeneID" id="301304846"/>
<reference evidence="4 5" key="1">
    <citation type="submission" date="2015-01" db="EMBL/GenBank/DDBJ databases">
        <title>Sequencing and annotation of Micromonospora carbonacea strain JXNU-1 genome.</title>
        <authorList>
            <person name="Long Z."/>
            <person name="Huang Y."/>
            <person name="Jiang Y."/>
        </authorList>
    </citation>
    <scope>NUCLEOTIDE SEQUENCE [LARGE SCALE GENOMIC DNA]</scope>
    <source>
        <strain evidence="4 5">JXNU-1</strain>
    </source>
</reference>
<organism evidence="4 5">
    <name type="scientific">Micromonospora haikouensis</name>
    <dbReference type="NCBI Taxonomy" id="686309"/>
    <lineage>
        <taxon>Bacteria</taxon>
        <taxon>Bacillati</taxon>
        <taxon>Actinomycetota</taxon>
        <taxon>Actinomycetes</taxon>
        <taxon>Micromonosporales</taxon>
        <taxon>Micromonosporaceae</taxon>
        <taxon>Micromonospora</taxon>
    </lineage>
</organism>
<accession>A0A0D0X963</accession>
<evidence type="ECO:0000256" key="2">
    <source>
        <dbReference type="ARBA" id="ARBA00023315"/>
    </source>
</evidence>
<protein>
    <recommendedName>
        <fullName evidence="3">N-acetyltransferase domain-containing protein</fullName>
    </recommendedName>
</protein>
<dbReference type="SUPFAM" id="SSF55729">
    <property type="entry name" value="Acyl-CoA N-acyltransferases (Nat)"/>
    <property type="match status" value="1"/>
</dbReference>
<dbReference type="InterPro" id="IPR016181">
    <property type="entry name" value="Acyl_CoA_acyltransferase"/>
</dbReference>
<dbReference type="PROSITE" id="PS51186">
    <property type="entry name" value="GNAT"/>
    <property type="match status" value="1"/>
</dbReference>
<evidence type="ECO:0000259" key="3">
    <source>
        <dbReference type="PROSITE" id="PS51186"/>
    </source>
</evidence>
<dbReference type="InterPro" id="IPR000182">
    <property type="entry name" value="GNAT_dom"/>
</dbReference>
<name>A0A0D0X963_9ACTN</name>
<evidence type="ECO:0000313" key="4">
    <source>
        <dbReference type="EMBL" id="KIR65980.1"/>
    </source>
</evidence>
<evidence type="ECO:0000313" key="5">
    <source>
        <dbReference type="Proteomes" id="UP000032254"/>
    </source>
</evidence>
<dbReference type="RefSeq" id="WP_043962813.1">
    <property type="nucleotide sequence ID" value="NZ_JBEZEN010000004.1"/>
</dbReference>
<dbReference type="Pfam" id="PF00583">
    <property type="entry name" value="Acetyltransf_1"/>
    <property type="match status" value="1"/>
</dbReference>
<keyword evidence="5" id="KW-1185">Reference proteome</keyword>
<keyword evidence="1" id="KW-0808">Transferase</keyword>
<keyword evidence="2" id="KW-0012">Acyltransferase</keyword>
<dbReference type="EMBL" id="JXSX01000001">
    <property type="protein sequence ID" value="KIR65980.1"/>
    <property type="molecule type" value="Genomic_DNA"/>
</dbReference>
<dbReference type="OrthoDB" id="3371862at2"/>
<dbReference type="Proteomes" id="UP000032254">
    <property type="component" value="Unassembled WGS sequence"/>
</dbReference>
<proteinExistence type="predicted"/>
<dbReference type="Gene3D" id="3.40.630.30">
    <property type="match status" value="1"/>
</dbReference>
<dbReference type="PANTHER" id="PTHR43877">
    <property type="entry name" value="AMINOALKYLPHOSPHONATE N-ACETYLTRANSFERASE-RELATED-RELATED"/>
    <property type="match status" value="1"/>
</dbReference>
<gene>
    <name evidence="4" type="ORF">TK50_11995</name>
</gene>
<comment type="caution">
    <text evidence="4">The sequence shown here is derived from an EMBL/GenBank/DDBJ whole genome shotgun (WGS) entry which is preliminary data.</text>
</comment>
<feature type="domain" description="N-acetyltransferase" evidence="3">
    <location>
        <begin position="12"/>
        <end position="171"/>
    </location>
</feature>
<dbReference type="CDD" id="cd04301">
    <property type="entry name" value="NAT_SF"/>
    <property type="match status" value="1"/>
</dbReference>
<dbReference type="InterPro" id="IPR050832">
    <property type="entry name" value="Bact_Acetyltransf"/>
</dbReference>
<evidence type="ECO:0000256" key="1">
    <source>
        <dbReference type="ARBA" id="ARBA00022679"/>
    </source>
</evidence>